<feature type="chain" id="PRO_5045845231" evidence="1">
    <location>
        <begin position="25"/>
        <end position="386"/>
    </location>
</feature>
<comment type="caution">
    <text evidence="2">The sequence shown here is derived from an EMBL/GenBank/DDBJ whole genome shotgun (WGS) entry which is preliminary data.</text>
</comment>
<dbReference type="Gene3D" id="1.20.1170.10">
    <property type="match status" value="1"/>
</dbReference>
<gene>
    <name evidence="2" type="ORF">WAK64_13375</name>
</gene>
<dbReference type="InterPro" id="IPR052785">
    <property type="entry name" value="Enterotoxin_cmpnt"/>
</dbReference>
<name>A0ABU8HFA9_9BACI</name>
<accession>A0ABU8HFA9</accession>
<dbReference type="RefSeq" id="WP_336587485.1">
    <property type="nucleotide sequence ID" value="NZ_JBBAXC010000010.1"/>
</dbReference>
<dbReference type="SUPFAM" id="SSF58100">
    <property type="entry name" value="Bacterial hemolysins"/>
    <property type="match status" value="1"/>
</dbReference>
<feature type="signal peptide" evidence="1">
    <location>
        <begin position="1"/>
        <end position="24"/>
    </location>
</feature>
<dbReference type="Pfam" id="PF05791">
    <property type="entry name" value="Bacillus_HBL"/>
    <property type="match status" value="1"/>
</dbReference>
<dbReference type="EMBL" id="JBBAXC010000010">
    <property type="protein sequence ID" value="MEI5908046.1"/>
    <property type="molecule type" value="Genomic_DNA"/>
</dbReference>
<keyword evidence="3" id="KW-1185">Reference proteome</keyword>
<keyword evidence="1" id="KW-0732">Signal</keyword>
<dbReference type="PANTHER" id="PTHR38443:SF2">
    <property type="entry name" value="NON-HEMOLYTIC ENTEROTOXIN LYTIC COMPONENT L1"/>
    <property type="match status" value="1"/>
</dbReference>
<reference evidence="2 3" key="1">
    <citation type="journal article" date="2018" name="J. Microbiol.">
        <title>Bacillus spongiae sp. nov., isolated from sponge of Jeju Island.</title>
        <authorList>
            <person name="Lee G.E."/>
            <person name="Im W.T."/>
            <person name="Park J.S."/>
        </authorList>
    </citation>
    <scope>NUCLEOTIDE SEQUENCE [LARGE SCALE GENOMIC DNA]</scope>
    <source>
        <strain evidence="2 3">135PIL107-10</strain>
    </source>
</reference>
<organism evidence="2 3">
    <name type="scientific">Bacillus spongiae</name>
    <dbReference type="NCBI Taxonomy" id="2683610"/>
    <lineage>
        <taxon>Bacteria</taxon>
        <taxon>Bacillati</taxon>
        <taxon>Bacillota</taxon>
        <taxon>Bacilli</taxon>
        <taxon>Bacillales</taxon>
        <taxon>Bacillaceae</taxon>
        <taxon>Bacillus</taxon>
    </lineage>
</organism>
<sequence>MKNSLITGLLITAFSTSYLHPVNASTVEPQPEFSQSTIQNVSLNNTLSNSIRLLGAQTPLIQAYGLVILQQPDVNIEAMPSLTNHQDFAKINAREWIDQYNPKLLDLNEEIMRFSSRYNSYYNKLVELANDMNEDPIAKSNFGNAFDKLQAQVQMIQDNMEFTSLELSRYKMLLDQDSINFTERADDAIQSLQGSGGDLAVIREDIKGIQEEIQAELLTILNRPQEIINGSINIGRQVFSITSAGATTKTIDFVSIENLSDDLINLADSQVSAAALNIQEKQNELIPLIQQLSETEIQATQITLIEDQVDGFTDMIDRQLMIYEFLLSDWKALNESMIEMKSVINAEGEVDISELQANLSHLQKMSDEMNIQTNQFEDYVTNVNIQ</sequence>
<evidence type="ECO:0000256" key="1">
    <source>
        <dbReference type="SAM" id="SignalP"/>
    </source>
</evidence>
<proteinExistence type="predicted"/>
<evidence type="ECO:0000313" key="2">
    <source>
        <dbReference type="EMBL" id="MEI5908046.1"/>
    </source>
</evidence>
<dbReference type="CDD" id="cd22654">
    <property type="entry name" value="ClyA_NheA-like"/>
    <property type="match status" value="1"/>
</dbReference>
<evidence type="ECO:0000313" key="3">
    <source>
        <dbReference type="Proteomes" id="UP001312865"/>
    </source>
</evidence>
<dbReference type="PANTHER" id="PTHR38443">
    <property type="match status" value="1"/>
</dbReference>
<dbReference type="Proteomes" id="UP001312865">
    <property type="component" value="Unassembled WGS sequence"/>
</dbReference>
<protein>
    <submittedName>
        <fullName evidence="2">HBL/NHE enterotoxin family protein</fullName>
    </submittedName>
</protein>
<dbReference type="InterPro" id="IPR008414">
    <property type="entry name" value="HBL"/>
</dbReference>